<keyword evidence="2" id="KW-1185">Reference proteome</keyword>
<protein>
    <submittedName>
        <fullName evidence="1">Type VII secretion target</fullName>
    </submittedName>
</protein>
<gene>
    <name evidence="1" type="ORF">ACFOZ0_04425</name>
</gene>
<evidence type="ECO:0000313" key="2">
    <source>
        <dbReference type="Proteomes" id="UP001595701"/>
    </source>
</evidence>
<evidence type="ECO:0000313" key="1">
    <source>
        <dbReference type="EMBL" id="MFC3572540.1"/>
    </source>
</evidence>
<organism evidence="1 2">
    <name type="scientific">Streptomyces yaanensis</name>
    <dbReference type="NCBI Taxonomy" id="1142239"/>
    <lineage>
        <taxon>Bacteria</taxon>
        <taxon>Bacillati</taxon>
        <taxon>Actinomycetota</taxon>
        <taxon>Actinomycetes</taxon>
        <taxon>Kitasatosporales</taxon>
        <taxon>Streptomycetaceae</taxon>
        <taxon>Streptomyces</taxon>
    </lineage>
</organism>
<comment type="caution">
    <text evidence="1">The sequence shown here is derived from an EMBL/GenBank/DDBJ whole genome shotgun (WGS) entry which is preliminary data.</text>
</comment>
<dbReference type="Proteomes" id="UP001595701">
    <property type="component" value="Unassembled WGS sequence"/>
</dbReference>
<dbReference type="EMBL" id="JBHRWR010000002">
    <property type="protein sequence ID" value="MFC3572540.1"/>
    <property type="molecule type" value="Genomic_DNA"/>
</dbReference>
<name>A0ABV7S686_9ACTN</name>
<sequence>MGFDVHADDLDSYATQVGRAAEDFQHAGRYALQHGDVAVSNEGLFGLIAGAHGGVLERVSAALTKAESVLRAAQTELVKSAQYYRETDHGNAATLDATYPTSKR</sequence>
<dbReference type="RefSeq" id="WP_310772701.1">
    <property type="nucleotide sequence ID" value="NZ_JBHRWR010000002.1"/>
</dbReference>
<accession>A0ABV7S686</accession>
<reference evidence="2" key="1">
    <citation type="journal article" date="2019" name="Int. J. Syst. Evol. Microbiol.">
        <title>The Global Catalogue of Microorganisms (GCM) 10K type strain sequencing project: providing services to taxonomists for standard genome sequencing and annotation.</title>
        <authorList>
            <consortium name="The Broad Institute Genomics Platform"/>
            <consortium name="The Broad Institute Genome Sequencing Center for Infectious Disease"/>
            <person name="Wu L."/>
            <person name="Ma J."/>
        </authorList>
    </citation>
    <scope>NUCLEOTIDE SEQUENCE [LARGE SCALE GENOMIC DNA]</scope>
    <source>
        <strain evidence="2">CGMCC 4.7035</strain>
    </source>
</reference>
<proteinExistence type="predicted"/>